<organism evidence="2 3">
    <name type="scientific">Elysia crispata</name>
    <name type="common">lettuce slug</name>
    <dbReference type="NCBI Taxonomy" id="231223"/>
    <lineage>
        <taxon>Eukaryota</taxon>
        <taxon>Metazoa</taxon>
        <taxon>Spiralia</taxon>
        <taxon>Lophotrochozoa</taxon>
        <taxon>Mollusca</taxon>
        <taxon>Gastropoda</taxon>
        <taxon>Heterobranchia</taxon>
        <taxon>Euthyneura</taxon>
        <taxon>Panpulmonata</taxon>
        <taxon>Sacoglossa</taxon>
        <taxon>Placobranchoidea</taxon>
        <taxon>Plakobranchidae</taxon>
        <taxon>Elysia</taxon>
    </lineage>
</organism>
<feature type="region of interest" description="Disordered" evidence="1">
    <location>
        <begin position="1"/>
        <end position="21"/>
    </location>
</feature>
<evidence type="ECO:0000313" key="3">
    <source>
        <dbReference type="Proteomes" id="UP001283361"/>
    </source>
</evidence>
<comment type="caution">
    <text evidence="2">The sequence shown here is derived from an EMBL/GenBank/DDBJ whole genome shotgun (WGS) entry which is preliminary data.</text>
</comment>
<proteinExistence type="predicted"/>
<name>A0AAE0XPG8_9GAST</name>
<dbReference type="AlphaFoldDB" id="A0AAE0XPG8"/>
<dbReference type="EMBL" id="JAWDGP010007896">
    <property type="protein sequence ID" value="KAK3701280.1"/>
    <property type="molecule type" value="Genomic_DNA"/>
</dbReference>
<sequence length="215" mass="23739">MESRPVVSPRDGSARFIKHQSRHTLRRIRVPPLRCLVGYGRLRLGHQIENQAALNIAEPDVFSQTLAHPMAFRVNFQCRGKVKLDIPKNNVVSLVKGHQSSNDFYSPKRALRSRDSSNPLSRHFPMSLLLSLAFSLNQPAWTGCDAIRVMILLIWGNVTNVEVMCLAHCLSGLGRGCRCGAEVGEDDVAAGNGNQIALFVINVLYARGHADMSAI</sequence>
<gene>
    <name evidence="2" type="ORF">RRG08_066773</name>
</gene>
<protein>
    <submittedName>
        <fullName evidence="2">Uncharacterized protein</fullName>
    </submittedName>
</protein>
<dbReference type="Proteomes" id="UP001283361">
    <property type="component" value="Unassembled WGS sequence"/>
</dbReference>
<reference evidence="2" key="1">
    <citation type="journal article" date="2023" name="G3 (Bethesda)">
        <title>A reference genome for the long-term kleptoplast-retaining sea slug Elysia crispata morphotype clarki.</title>
        <authorList>
            <person name="Eastman K.E."/>
            <person name="Pendleton A.L."/>
            <person name="Shaikh M.A."/>
            <person name="Suttiyut T."/>
            <person name="Ogas R."/>
            <person name="Tomko P."/>
            <person name="Gavelis G."/>
            <person name="Widhalm J.R."/>
            <person name="Wisecaver J.H."/>
        </authorList>
    </citation>
    <scope>NUCLEOTIDE SEQUENCE</scope>
    <source>
        <strain evidence="2">ECLA1</strain>
    </source>
</reference>
<accession>A0AAE0XPG8</accession>
<keyword evidence="3" id="KW-1185">Reference proteome</keyword>
<evidence type="ECO:0000256" key="1">
    <source>
        <dbReference type="SAM" id="MobiDB-lite"/>
    </source>
</evidence>
<evidence type="ECO:0000313" key="2">
    <source>
        <dbReference type="EMBL" id="KAK3701280.1"/>
    </source>
</evidence>